<feature type="compositionally biased region" description="Basic and acidic residues" evidence="1">
    <location>
        <begin position="211"/>
        <end position="220"/>
    </location>
</feature>
<evidence type="ECO:0000256" key="2">
    <source>
        <dbReference type="SAM" id="SignalP"/>
    </source>
</evidence>
<name>A0A7X5ZWI8_9SPHN</name>
<keyword evidence="4" id="KW-1185">Reference proteome</keyword>
<proteinExistence type="predicted"/>
<dbReference type="EMBL" id="JAASQV010000002">
    <property type="protein sequence ID" value="NIJ65473.1"/>
    <property type="molecule type" value="Genomic_DNA"/>
</dbReference>
<evidence type="ECO:0000313" key="4">
    <source>
        <dbReference type="Proteomes" id="UP000564677"/>
    </source>
</evidence>
<dbReference type="Proteomes" id="UP000564677">
    <property type="component" value="Unassembled WGS sequence"/>
</dbReference>
<gene>
    <name evidence="3" type="ORF">FHR20_002435</name>
</gene>
<keyword evidence="2" id="KW-0732">Signal</keyword>
<evidence type="ECO:0000256" key="1">
    <source>
        <dbReference type="SAM" id="MobiDB-lite"/>
    </source>
</evidence>
<dbReference type="RefSeq" id="WP_167299865.1">
    <property type="nucleotide sequence ID" value="NZ_JAASQV010000002.1"/>
</dbReference>
<reference evidence="3 4" key="1">
    <citation type="submission" date="2020-03" db="EMBL/GenBank/DDBJ databases">
        <title>Genomic Encyclopedia of Type Strains, Phase IV (KMG-IV): sequencing the most valuable type-strain genomes for metagenomic binning, comparative biology and taxonomic classification.</title>
        <authorList>
            <person name="Goeker M."/>
        </authorList>
    </citation>
    <scope>NUCLEOTIDE SEQUENCE [LARGE SCALE GENOMIC DNA]</scope>
    <source>
        <strain evidence="3 4">DSM 4733</strain>
    </source>
</reference>
<comment type="caution">
    <text evidence="3">The sequence shown here is derived from an EMBL/GenBank/DDBJ whole genome shotgun (WGS) entry which is preliminary data.</text>
</comment>
<organism evidence="3 4">
    <name type="scientific">Sphingomonas leidyi</name>
    <dbReference type="NCBI Taxonomy" id="68569"/>
    <lineage>
        <taxon>Bacteria</taxon>
        <taxon>Pseudomonadati</taxon>
        <taxon>Pseudomonadota</taxon>
        <taxon>Alphaproteobacteria</taxon>
        <taxon>Sphingomonadales</taxon>
        <taxon>Sphingomonadaceae</taxon>
        <taxon>Sphingomonas</taxon>
    </lineage>
</organism>
<accession>A0A7X5ZWI8</accession>
<dbReference type="AlphaFoldDB" id="A0A7X5ZWI8"/>
<dbReference type="InterPro" id="IPR011044">
    <property type="entry name" value="Quino_amine_DH_bsu"/>
</dbReference>
<dbReference type="SUPFAM" id="SSF50969">
    <property type="entry name" value="YVTN repeat-like/Quinoprotein amine dehydrogenase"/>
    <property type="match status" value="1"/>
</dbReference>
<feature type="signal peptide" evidence="2">
    <location>
        <begin position="1"/>
        <end position="20"/>
    </location>
</feature>
<evidence type="ECO:0000313" key="3">
    <source>
        <dbReference type="EMBL" id="NIJ65473.1"/>
    </source>
</evidence>
<feature type="chain" id="PRO_5031296347" evidence="2">
    <location>
        <begin position="21"/>
        <end position="227"/>
    </location>
</feature>
<protein>
    <submittedName>
        <fullName evidence="3">Uncharacterized protein</fullName>
    </submittedName>
</protein>
<sequence>MRALLLFFLFCSAWTVPARAQVGALQTDCKLGGGGPSGYQFVATCAGRARSPDGHFAVVQRAYRDKQPPIEVQDARGRVVARLSSISDDMPFSVHWAPNSRWFFVNHHVGSFMDVLRVFEIAGGKVIERPALGRAAAKIASLRYPCLRRDMILPNGLRWARGGHSIVLVTISRPDACSSDYTSRPGSWQPLWMIGDARTGRVEARSIQPNRDARGLREPRGGLYSRP</sequence>
<feature type="region of interest" description="Disordered" evidence="1">
    <location>
        <begin position="208"/>
        <end position="227"/>
    </location>
</feature>